<feature type="domain" description="Armadillo repeat-containing" evidence="1">
    <location>
        <begin position="74"/>
        <end position="239"/>
    </location>
</feature>
<evidence type="ECO:0000313" key="2">
    <source>
        <dbReference type="EMBL" id="KAA0183959.1"/>
    </source>
</evidence>
<dbReference type="Gene3D" id="1.25.10.10">
    <property type="entry name" value="Leucine-rich Repeat Variant"/>
    <property type="match status" value="1"/>
</dbReference>
<sequence>MSSINKSVLAAVVTCTVAVAALTSYFIFHFRKIPRNGAKKPQKSKGEGRLSCVTRFQKENLEPEVAGAIEEFLSSSDVSVRQGFLLMLHQASAFTLNHPVIRCSGCLDRMLNLLDADSMESKVQRQNLVILQTVTNLACDQSSLDILADHMETIFKIGSTTDYSDQACAALQLLCNVALTAKGCRLLDCKSQRLLEMLATHDAYMLRQILSILINLSCDATSLELILQAVVPNGLLETFFFALSPSVQPLISLQAVNLMRNLYSSIYDRRNTRPIRRTASTGHNMVDFLLVSMVF</sequence>
<dbReference type="Proteomes" id="UP000728185">
    <property type="component" value="Unassembled WGS sequence"/>
</dbReference>
<dbReference type="InterPro" id="IPR006911">
    <property type="entry name" value="ARM-rpt_dom"/>
</dbReference>
<dbReference type="SUPFAM" id="SSF48371">
    <property type="entry name" value="ARM repeat"/>
    <property type="match status" value="1"/>
</dbReference>
<dbReference type="EMBL" id="LUCM01011459">
    <property type="protein sequence ID" value="KAA0183959.1"/>
    <property type="molecule type" value="Genomic_DNA"/>
</dbReference>
<dbReference type="InterPro" id="IPR011989">
    <property type="entry name" value="ARM-like"/>
</dbReference>
<proteinExistence type="predicted"/>
<protein>
    <recommendedName>
        <fullName evidence="1">Armadillo repeat-containing domain-containing protein</fullName>
    </recommendedName>
</protein>
<gene>
    <name evidence="2" type="ORF">FBUS_09708</name>
</gene>
<comment type="caution">
    <text evidence="2">The sequence shown here is derived from an EMBL/GenBank/DDBJ whole genome shotgun (WGS) entry which is preliminary data.</text>
</comment>
<name>A0A8E0RNK4_9TREM</name>
<reference evidence="2" key="1">
    <citation type="submission" date="2019-05" db="EMBL/GenBank/DDBJ databases">
        <title>Annotation for the trematode Fasciolopsis buski.</title>
        <authorList>
            <person name="Choi Y.-J."/>
        </authorList>
    </citation>
    <scope>NUCLEOTIDE SEQUENCE</scope>
    <source>
        <strain evidence="2">HT</strain>
        <tissue evidence="2">Whole worm</tissue>
    </source>
</reference>
<organism evidence="2 3">
    <name type="scientific">Fasciolopsis buskii</name>
    <dbReference type="NCBI Taxonomy" id="27845"/>
    <lineage>
        <taxon>Eukaryota</taxon>
        <taxon>Metazoa</taxon>
        <taxon>Spiralia</taxon>
        <taxon>Lophotrochozoa</taxon>
        <taxon>Platyhelminthes</taxon>
        <taxon>Trematoda</taxon>
        <taxon>Digenea</taxon>
        <taxon>Plagiorchiida</taxon>
        <taxon>Echinostomata</taxon>
        <taxon>Echinostomatoidea</taxon>
        <taxon>Fasciolidae</taxon>
        <taxon>Fasciolopsis</taxon>
    </lineage>
</organism>
<dbReference type="InterPro" id="IPR016024">
    <property type="entry name" value="ARM-type_fold"/>
</dbReference>
<dbReference type="Pfam" id="PF04826">
    <property type="entry name" value="Arm_2"/>
    <property type="match status" value="1"/>
</dbReference>
<accession>A0A8E0RNK4</accession>
<evidence type="ECO:0000259" key="1">
    <source>
        <dbReference type="Pfam" id="PF04826"/>
    </source>
</evidence>
<dbReference type="OrthoDB" id="6260639at2759"/>
<evidence type="ECO:0000313" key="3">
    <source>
        <dbReference type="Proteomes" id="UP000728185"/>
    </source>
</evidence>
<keyword evidence="3" id="KW-1185">Reference proteome</keyword>
<dbReference type="AlphaFoldDB" id="A0A8E0RNK4"/>